<sequence>MAKLNGYWISKTDPNVTVYVEKVYKKGYVTGFKYMKVADGEIHSRFKATFDELLDQYERKG</sequence>
<reference evidence="1" key="1">
    <citation type="submission" date="2017-10" db="EMBL/GenBank/DDBJ databases">
        <title>Sequence, genome organization and annotation of the thermophilic 47,7-kb bacterophage TO-84 that infects Geobacillus stearothermophilus.</title>
        <authorList>
            <person name="Skowron P.M."/>
            <person name="Kropinski A."/>
            <person name="Los M."/>
        </authorList>
    </citation>
    <scope>NUCLEOTIDE SEQUENCE [LARGE SCALE GENOMIC DNA]</scope>
</reference>
<dbReference type="RefSeq" id="YP_009600120.1">
    <property type="nucleotide sequence ID" value="NC_041918.2"/>
</dbReference>
<evidence type="ECO:0000313" key="2">
    <source>
        <dbReference type="Proteomes" id="UP000225660"/>
    </source>
</evidence>
<dbReference type="KEGG" id="vg:40075882"/>
<name>A0A1U9WQN5_9CAUD</name>
<dbReference type="Proteomes" id="UP000225660">
    <property type="component" value="Segment"/>
</dbReference>
<proteinExistence type="predicted"/>
<protein>
    <submittedName>
        <fullName evidence="1">Uncharacterized protein</fullName>
    </submittedName>
</protein>
<keyword evidence="2" id="KW-1185">Reference proteome</keyword>
<dbReference type="EMBL" id="KY565347">
    <property type="protein sequence ID" value="AQY55094.1"/>
    <property type="molecule type" value="Genomic_DNA"/>
</dbReference>
<organism evidence="1 2">
    <name type="scientific">Geobacillus phage TP-84</name>
    <dbReference type="NCBI Taxonomy" id="1965361"/>
    <lineage>
        <taxon>Viruses</taxon>
        <taxon>Duplodnaviria</taxon>
        <taxon>Heunggongvirae</taxon>
        <taxon>Uroviricota</taxon>
        <taxon>Caudoviricetes</taxon>
        <taxon>Saundersvirus</taxon>
        <taxon>Saundersvirus Tp84</taxon>
    </lineage>
</organism>
<dbReference type="GeneID" id="40075882"/>
<evidence type="ECO:0000313" key="1">
    <source>
        <dbReference type="EMBL" id="AQY55094.1"/>
    </source>
</evidence>
<accession>A0A1U9WQN5</accession>